<dbReference type="AlphaFoldDB" id="A0A918TAH7"/>
<dbReference type="EMBL" id="BMVB01000002">
    <property type="protein sequence ID" value="GHC35929.1"/>
    <property type="molecule type" value="Genomic_DNA"/>
</dbReference>
<keyword evidence="2" id="KW-0732">Signal</keyword>
<feature type="signal peptide" evidence="2">
    <location>
        <begin position="1"/>
        <end position="19"/>
    </location>
</feature>
<sequence>MRRKTLVSALCLTALTALVTGCGTSGRDGYVATGAAGPGASRPAGGLVPPKGGVELVPLDAPSSAGPSRSTDSPGRPGGRSAGPSQRALPSPPAGTPHPAAGPSHGGSGTRDSGGDTRAHPPRPAPAAPSAIPAPAPAGPGTPGPAPSAPPTSPSAPAPPAPAALTVSEPRRASGPDRWCEQVALTFTNTGGTPVTGGTVSLGTHIIGVFGTDWATVTSTHPLPAPIAPGQSADGTWTVCVDAWRVPLGMRIETRDVAVDPARPPAQ</sequence>
<dbReference type="Proteomes" id="UP000646244">
    <property type="component" value="Unassembled WGS sequence"/>
</dbReference>
<reference evidence="3" key="2">
    <citation type="submission" date="2020-09" db="EMBL/GenBank/DDBJ databases">
        <authorList>
            <person name="Sun Q."/>
            <person name="Ohkuma M."/>
        </authorList>
    </citation>
    <scope>NUCLEOTIDE SEQUENCE</scope>
    <source>
        <strain evidence="3">JCM 4633</strain>
    </source>
</reference>
<evidence type="ECO:0000256" key="2">
    <source>
        <dbReference type="SAM" id="SignalP"/>
    </source>
</evidence>
<evidence type="ECO:0000313" key="3">
    <source>
        <dbReference type="EMBL" id="GHC35929.1"/>
    </source>
</evidence>
<dbReference type="PRINTS" id="PR01217">
    <property type="entry name" value="PRICHEXTENSN"/>
</dbReference>
<evidence type="ECO:0000256" key="1">
    <source>
        <dbReference type="SAM" id="MobiDB-lite"/>
    </source>
</evidence>
<protein>
    <recommendedName>
        <fullName evidence="5">Secreted protein</fullName>
    </recommendedName>
</protein>
<name>A0A918TAH7_STRCJ</name>
<evidence type="ECO:0000313" key="4">
    <source>
        <dbReference type="Proteomes" id="UP000646244"/>
    </source>
</evidence>
<comment type="caution">
    <text evidence="3">The sequence shown here is derived from an EMBL/GenBank/DDBJ whole genome shotgun (WGS) entry which is preliminary data.</text>
</comment>
<accession>A0A918TAH7</accession>
<evidence type="ECO:0008006" key="5">
    <source>
        <dbReference type="Google" id="ProtNLM"/>
    </source>
</evidence>
<feature type="chain" id="PRO_5039543370" description="Secreted protein" evidence="2">
    <location>
        <begin position="20"/>
        <end position="267"/>
    </location>
</feature>
<organism evidence="3 4">
    <name type="scientific">Streptomyces cinnamoneus</name>
    <name type="common">Streptoverticillium cinnamoneum</name>
    <dbReference type="NCBI Taxonomy" id="53446"/>
    <lineage>
        <taxon>Bacteria</taxon>
        <taxon>Bacillati</taxon>
        <taxon>Actinomycetota</taxon>
        <taxon>Actinomycetes</taxon>
        <taxon>Kitasatosporales</taxon>
        <taxon>Streptomycetaceae</taxon>
        <taxon>Streptomyces</taxon>
        <taxon>Streptomyces cinnamoneus group</taxon>
    </lineage>
</organism>
<proteinExistence type="predicted"/>
<feature type="region of interest" description="Disordered" evidence="1">
    <location>
        <begin position="37"/>
        <end position="176"/>
    </location>
</feature>
<feature type="compositionally biased region" description="Pro residues" evidence="1">
    <location>
        <begin position="122"/>
        <end position="162"/>
    </location>
</feature>
<dbReference type="RefSeq" id="WP_190108057.1">
    <property type="nucleotide sequence ID" value="NZ_BMVB01000002.1"/>
</dbReference>
<feature type="compositionally biased region" description="Low complexity" evidence="1">
    <location>
        <begin position="37"/>
        <end position="46"/>
    </location>
</feature>
<reference evidence="3" key="1">
    <citation type="journal article" date="2014" name="Int. J. Syst. Evol. Microbiol.">
        <title>Complete genome sequence of Corynebacterium casei LMG S-19264T (=DSM 44701T), isolated from a smear-ripened cheese.</title>
        <authorList>
            <consortium name="US DOE Joint Genome Institute (JGI-PGF)"/>
            <person name="Walter F."/>
            <person name="Albersmeier A."/>
            <person name="Kalinowski J."/>
            <person name="Ruckert C."/>
        </authorList>
    </citation>
    <scope>NUCLEOTIDE SEQUENCE</scope>
    <source>
        <strain evidence="3">JCM 4633</strain>
    </source>
</reference>
<gene>
    <name evidence="3" type="ORF">GCM10010507_06160</name>
</gene>
<dbReference type="PROSITE" id="PS51257">
    <property type="entry name" value="PROKAR_LIPOPROTEIN"/>
    <property type="match status" value="1"/>
</dbReference>